<feature type="region of interest" description="Disordered" evidence="1">
    <location>
        <begin position="96"/>
        <end position="118"/>
    </location>
</feature>
<dbReference type="GeneID" id="54407153"/>
<gene>
    <name evidence="2" type="ORF">P153DRAFT_357318</name>
</gene>
<evidence type="ECO:0000313" key="3">
    <source>
        <dbReference type="Proteomes" id="UP000799771"/>
    </source>
</evidence>
<protein>
    <submittedName>
        <fullName evidence="2">Uncharacterized protein</fullName>
    </submittedName>
</protein>
<reference evidence="2" key="1">
    <citation type="journal article" date="2020" name="Stud. Mycol.">
        <title>101 Dothideomycetes genomes: a test case for predicting lifestyles and emergence of pathogens.</title>
        <authorList>
            <person name="Haridas S."/>
            <person name="Albert R."/>
            <person name="Binder M."/>
            <person name="Bloem J."/>
            <person name="Labutti K."/>
            <person name="Salamov A."/>
            <person name="Andreopoulos B."/>
            <person name="Baker S."/>
            <person name="Barry K."/>
            <person name="Bills G."/>
            <person name="Bluhm B."/>
            <person name="Cannon C."/>
            <person name="Castanera R."/>
            <person name="Culley D."/>
            <person name="Daum C."/>
            <person name="Ezra D."/>
            <person name="Gonzalez J."/>
            <person name="Henrissat B."/>
            <person name="Kuo A."/>
            <person name="Liang C."/>
            <person name="Lipzen A."/>
            <person name="Lutzoni F."/>
            <person name="Magnuson J."/>
            <person name="Mondo S."/>
            <person name="Nolan M."/>
            <person name="Ohm R."/>
            <person name="Pangilinan J."/>
            <person name="Park H.-J."/>
            <person name="Ramirez L."/>
            <person name="Alfaro M."/>
            <person name="Sun H."/>
            <person name="Tritt A."/>
            <person name="Yoshinaga Y."/>
            <person name="Zwiers L.-H."/>
            <person name="Turgeon B."/>
            <person name="Goodwin S."/>
            <person name="Spatafora J."/>
            <person name="Crous P."/>
            <person name="Grigoriev I."/>
        </authorList>
    </citation>
    <scope>NUCLEOTIDE SEQUENCE</scope>
    <source>
        <strain evidence="2">CBS 119687</strain>
    </source>
</reference>
<dbReference type="Proteomes" id="UP000799771">
    <property type="component" value="Unassembled WGS sequence"/>
</dbReference>
<dbReference type="OrthoDB" id="3799196at2759"/>
<organism evidence="2 3">
    <name type="scientific">Dothidotthia symphoricarpi CBS 119687</name>
    <dbReference type="NCBI Taxonomy" id="1392245"/>
    <lineage>
        <taxon>Eukaryota</taxon>
        <taxon>Fungi</taxon>
        <taxon>Dikarya</taxon>
        <taxon>Ascomycota</taxon>
        <taxon>Pezizomycotina</taxon>
        <taxon>Dothideomycetes</taxon>
        <taxon>Pleosporomycetidae</taxon>
        <taxon>Pleosporales</taxon>
        <taxon>Dothidotthiaceae</taxon>
        <taxon>Dothidotthia</taxon>
    </lineage>
</organism>
<keyword evidence="3" id="KW-1185">Reference proteome</keyword>
<evidence type="ECO:0000313" key="2">
    <source>
        <dbReference type="EMBL" id="KAF2128805.1"/>
    </source>
</evidence>
<name>A0A6A6ACD8_9PLEO</name>
<dbReference type="AlphaFoldDB" id="A0A6A6ACD8"/>
<dbReference type="EMBL" id="ML977507">
    <property type="protein sequence ID" value="KAF2128805.1"/>
    <property type="molecule type" value="Genomic_DNA"/>
</dbReference>
<sequence length="118" mass="13382">MLPFDLKRSATTREAQAAAHHTKPQWARFYYQHITKAEIDILLEAQPLILWPSIPADVLTEIYNRVNAEIAKEQIPEVGYDIFSWRMARGIQNVTGKKRKMASAESAATAEPEVTKTT</sequence>
<proteinExistence type="predicted"/>
<accession>A0A6A6ACD8</accession>
<evidence type="ECO:0000256" key="1">
    <source>
        <dbReference type="SAM" id="MobiDB-lite"/>
    </source>
</evidence>
<dbReference type="RefSeq" id="XP_033523194.1">
    <property type="nucleotide sequence ID" value="XM_033666721.1"/>
</dbReference>